<gene>
    <name evidence="1" type="ORF">QFC22_004919</name>
</gene>
<sequence>MKTALLSLATVFAVVNVILLLISLPHRFSNIFMLPALLHLIAMPVLLVLSHLNHQRSLRSSSVVLIFWPIYLSVLGVVLRTRINIVALGQQNESGGFGRSDGLGWTAFAMYLASVTLGIVAWLIECWGPDNSRITLKENVHYDSSAKPTDRKHSRRSLSRIRSSSNDSARGNGTNGNKGGYEPVFSDEADIPREDDEDRVDNYENEVEGDSPMKKGIEEKIMMEDSESPVLRSNIYNRLTFGWLTRKSYSPFALCLAEPCLRLAMMQLGAKRYIEEDDMWPLPSADSAESLNHRLESAWVDQRKKVEAGKKKHASLTIALIKAYGGPYLVAGVMKAVYDCLSFLQPQLLRLLLDFVQSYETTDEHGETRRQAPIRGFAIATAMFIAANLATFLLHQYFDRCFATTMRIRGGLVTLIYKKSLVLSNGEKGGRTTGDITNLQSVDATRVGDLTQCKYRSRIHDLGLMFVISDLHIAWSGPLQIILAFISLYRLIGWQSFVGVAIMVISVGLRTSPWIIKS</sequence>
<name>A0ACC2X141_9TREE</name>
<protein>
    <submittedName>
        <fullName evidence="1">Uncharacterized protein</fullName>
    </submittedName>
</protein>
<organism evidence="1 2">
    <name type="scientific">Naganishia vaughanmartiniae</name>
    <dbReference type="NCBI Taxonomy" id="1424756"/>
    <lineage>
        <taxon>Eukaryota</taxon>
        <taxon>Fungi</taxon>
        <taxon>Dikarya</taxon>
        <taxon>Basidiomycota</taxon>
        <taxon>Agaricomycotina</taxon>
        <taxon>Tremellomycetes</taxon>
        <taxon>Filobasidiales</taxon>
        <taxon>Filobasidiaceae</taxon>
        <taxon>Naganishia</taxon>
    </lineage>
</organism>
<accession>A0ACC2X141</accession>
<keyword evidence="2" id="KW-1185">Reference proteome</keyword>
<dbReference type="EMBL" id="JASBWU010000014">
    <property type="protein sequence ID" value="KAJ9116477.1"/>
    <property type="molecule type" value="Genomic_DNA"/>
</dbReference>
<evidence type="ECO:0000313" key="2">
    <source>
        <dbReference type="Proteomes" id="UP001243375"/>
    </source>
</evidence>
<comment type="caution">
    <text evidence="1">The sequence shown here is derived from an EMBL/GenBank/DDBJ whole genome shotgun (WGS) entry which is preliminary data.</text>
</comment>
<dbReference type="Proteomes" id="UP001243375">
    <property type="component" value="Unassembled WGS sequence"/>
</dbReference>
<proteinExistence type="predicted"/>
<reference evidence="1" key="1">
    <citation type="submission" date="2023-04" db="EMBL/GenBank/DDBJ databases">
        <title>Draft Genome sequencing of Naganishia species isolated from polar environments using Oxford Nanopore Technology.</title>
        <authorList>
            <person name="Leo P."/>
            <person name="Venkateswaran K."/>
        </authorList>
    </citation>
    <scope>NUCLEOTIDE SEQUENCE</scope>
    <source>
        <strain evidence="1">MNA-CCFEE 5425</strain>
    </source>
</reference>
<evidence type="ECO:0000313" key="1">
    <source>
        <dbReference type="EMBL" id="KAJ9116477.1"/>
    </source>
</evidence>